<proteinExistence type="predicted"/>
<protein>
    <submittedName>
        <fullName evidence="3">Uncharacterized protein</fullName>
    </submittedName>
</protein>
<keyword evidence="2" id="KW-0472">Membrane</keyword>
<evidence type="ECO:0000256" key="1">
    <source>
        <dbReference type="SAM" id="MobiDB-lite"/>
    </source>
</evidence>
<accession>A0ABR1QW28</accession>
<keyword evidence="4" id="KW-1185">Reference proteome</keyword>
<feature type="compositionally biased region" description="Low complexity" evidence="1">
    <location>
        <begin position="193"/>
        <end position="228"/>
    </location>
</feature>
<sequence>MSSAKKRDPSEIRKSSLAPVKRNTTALFDFGPLGQLGRYGYAVTQGSFSVVIGVIHVPHPRLGCCEVFLPRGKDALGDAPCNPELDTSPCCGGGYGMVCLENGLCLGPKTNIVRGSCTDANWGPGCSRLCLGGSMGGPDLISCANSTGSEGSYCCDHLSNCCDTGVGRFQIQRPRPTASWNTQASRFELVAQSSTSSSAATSAANPTTSSNSPGTQGDPAPTAADATPQSTERPAEEQQGLASSTAAGIGIGVRIGFSALAVFGYMALKRYRSNKAISNTQAAPTGGDPIEVDGSAQHKYDTGNWGFSTSAQELHGQQRPQELHDQYRHELPEQYRPQELPGDSYRG</sequence>
<feature type="transmembrane region" description="Helical" evidence="2">
    <location>
        <begin position="246"/>
        <end position="268"/>
    </location>
</feature>
<dbReference type="RefSeq" id="XP_066706245.1">
    <property type="nucleotide sequence ID" value="XM_066837352.1"/>
</dbReference>
<evidence type="ECO:0000313" key="3">
    <source>
        <dbReference type="EMBL" id="KAK7966853.1"/>
    </source>
</evidence>
<evidence type="ECO:0000256" key="2">
    <source>
        <dbReference type="SAM" id="Phobius"/>
    </source>
</evidence>
<dbReference type="EMBL" id="JAQQWE010000001">
    <property type="protein sequence ID" value="KAK7966853.1"/>
    <property type="molecule type" value="Genomic_DNA"/>
</dbReference>
<gene>
    <name evidence="3" type="ORF">PG986_001130</name>
</gene>
<keyword evidence="2" id="KW-0812">Transmembrane</keyword>
<reference evidence="3 4" key="1">
    <citation type="submission" date="2023-01" db="EMBL/GenBank/DDBJ databases">
        <title>Analysis of 21 Apiospora genomes using comparative genomics revels a genus with tremendous synthesis potential of carbohydrate active enzymes and secondary metabolites.</title>
        <authorList>
            <person name="Sorensen T."/>
        </authorList>
    </citation>
    <scope>NUCLEOTIDE SEQUENCE [LARGE SCALE GENOMIC DNA]</scope>
    <source>
        <strain evidence="3 4">CBS 24483</strain>
    </source>
</reference>
<organism evidence="3 4">
    <name type="scientific">Apiospora aurea</name>
    <dbReference type="NCBI Taxonomy" id="335848"/>
    <lineage>
        <taxon>Eukaryota</taxon>
        <taxon>Fungi</taxon>
        <taxon>Dikarya</taxon>
        <taxon>Ascomycota</taxon>
        <taxon>Pezizomycotina</taxon>
        <taxon>Sordariomycetes</taxon>
        <taxon>Xylariomycetidae</taxon>
        <taxon>Amphisphaeriales</taxon>
        <taxon>Apiosporaceae</taxon>
        <taxon>Apiospora</taxon>
    </lineage>
</organism>
<comment type="caution">
    <text evidence="3">The sequence shown here is derived from an EMBL/GenBank/DDBJ whole genome shotgun (WGS) entry which is preliminary data.</text>
</comment>
<feature type="compositionally biased region" description="Basic and acidic residues" evidence="1">
    <location>
        <begin position="321"/>
        <end position="333"/>
    </location>
</feature>
<feature type="region of interest" description="Disordered" evidence="1">
    <location>
        <begin position="306"/>
        <end position="347"/>
    </location>
</feature>
<dbReference type="Proteomes" id="UP001391051">
    <property type="component" value="Unassembled WGS sequence"/>
</dbReference>
<evidence type="ECO:0000313" key="4">
    <source>
        <dbReference type="Proteomes" id="UP001391051"/>
    </source>
</evidence>
<feature type="region of interest" description="Disordered" evidence="1">
    <location>
        <begin position="191"/>
        <end position="241"/>
    </location>
</feature>
<dbReference type="GeneID" id="92070414"/>
<name>A0ABR1QW28_9PEZI</name>
<keyword evidence="2" id="KW-1133">Transmembrane helix</keyword>